<accession>A0A0A1TCN0</accession>
<comment type="similarity">
    <text evidence="1">Belongs to the TFP11/STIP family.</text>
</comment>
<evidence type="ECO:0000256" key="3">
    <source>
        <dbReference type="SAM" id="MobiDB-lite"/>
    </source>
</evidence>
<feature type="compositionally biased region" description="Acidic residues" evidence="3">
    <location>
        <begin position="38"/>
        <end position="47"/>
    </location>
</feature>
<feature type="compositionally biased region" description="Basic and acidic residues" evidence="3">
    <location>
        <begin position="177"/>
        <end position="191"/>
    </location>
</feature>
<proteinExistence type="inferred from homology"/>
<feature type="coiled-coil region" evidence="2">
    <location>
        <begin position="297"/>
        <end position="345"/>
    </location>
</feature>
<dbReference type="GO" id="GO:0071008">
    <property type="term" value="C:U2-type post-mRNA release spliceosomal complex"/>
    <property type="evidence" value="ECO:0007669"/>
    <property type="project" value="TreeGrafter"/>
</dbReference>
<feature type="compositionally biased region" description="Polar residues" evidence="3">
    <location>
        <begin position="221"/>
        <end position="231"/>
    </location>
</feature>
<feature type="region of interest" description="Disordered" evidence="3">
    <location>
        <begin position="100"/>
        <end position="134"/>
    </location>
</feature>
<evidence type="ECO:0000259" key="4">
    <source>
        <dbReference type="PROSITE" id="PS50174"/>
    </source>
</evidence>
<evidence type="ECO:0000313" key="6">
    <source>
        <dbReference type="Proteomes" id="UP000039046"/>
    </source>
</evidence>
<feature type="compositionally biased region" description="Basic residues" evidence="3">
    <location>
        <begin position="207"/>
        <end position="217"/>
    </location>
</feature>
<evidence type="ECO:0000256" key="2">
    <source>
        <dbReference type="SAM" id="Coils"/>
    </source>
</evidence>
<gene>
    <name evidence="5" type="ORF">VHEMI08190</name>
</gene>
<feature type="region of interest" description="Disordered" evidence="3">
    <location>
        <begin position="173"/>
        <end position="235"/>
    </location>
</feature>
<dbReference type="PANTHER" id="PTHR23329:SF1">
    <property type="entry name" value="TUFTELIN-INTERACTING PROTEIN 11"/>
    <property type="match status" value="1"/>
</dbReference>
<dbReference type="Pfam" id="PF01585">
    <property type="entry name" value="G-patch"/>
    <property type="match status" value="1"/>
</dbReference>
<protein>
    <recommendedName>
        <fullName evidence="4">G-patch domain-containing protein</fullName>
    </recommendedName>
</protein>
<evidence type="ECO:0000313" key="5">
    <source>
        <dbReference type="EMBL" id="CEJ92544.1"/>
    </source>
</evidence>
<organism evidence="5 6">
    <name type="scientific">[Torrubiella] hemipterigena</name>
    <dbReference type="NCBI Taxonomy" id="1531966"/>
    <lineage>
        <taxon>Eukaryota</taxon>
        <taxon>Fungi</taxon>
        <taxon>Dikarya</taxon>
        <taxon>Ascomycota</taxon>
        <taxon>Pezizomycotina</taxon>
        <taxon>Sordariomycetes</taxon>
        <taxon>Hypocreomycetidae</taxon>
        <taxon>Hypocreales</taxon>
        <taxon>Clavicipitaceae</taxon>
        <taxon>Clavicipitaceae incertae sedis</taxon>
        <taxon>'Torrubiella' clade</taxon>
    </lineage>
</organism>
<keyword evidence="2" id="KW-0175">Coiled coil</keyword>
<dbReference type="PANTHER" id="PTHR23329">
    <property type="entry name" value="TUFTELIN-INTERACTING PROTEIN 11-RELATED"/>
    <property type="match status" value="1"/>
</dbReference>
<feature type="domain" description="G-patch" evidence="4">
    <location>
        <begin position="133"/>
        <end position="179"/>
    </location>
</feature>
<keyword evidence="6" id="KW-1185">Reference proteome</keyword>
<dbReference type="InterPro" id="IPR022783">
    <property type="entry name" value="GCFC_dom"/>
</dbReference>
<dbReference type="OrthoDB" id="4822at2759"/>
<dbReference type="PROSITE" id="PS50174">
    <property type="entry name" value="G_PATCH"/>
    <property type="match status" value="1"/>
</dbReference>
<feature type="region of interest" description="Disordered" evidence="3">
    <location>
        <begin position="1"/>
        <end position="55"/>
    </location>
</feature>
<dbReference type="InterPro" id="IPR045211">
    <property type="entry name" value="TFP11/STIP/Ntr1"/>
</dbReference>
<dbReference type="AlphaFoldDB" id="A0A0A1TCN0"/>
<evidence type="ECO:0000256" key="1">
    <source>
        <dbReference type="ARBA" id="ARBA00010900"/>
    </source>
</evidence>
<dbReference type="SMART" id="SM00443">
    <property type="entry name" value="G_patch"/>
    <property type="match status" value="1"/>
</dbReference>
<feature type="compositionally biased region" description="Polar residues" evidence="3">
    <location>
        <begin position="121"/>
        <end position="134"/>
    </location>
</feature>
<dbReference type="EMBL" id="CDHN01000004">
    <property type="protein sequence ID" value="CEJ92544.1"/>
    <property type="molecule type" value="Genomic_DNA"/>
</dbReference>
<dbReference type="InterPro" id="IPR000467">
    <property type="entry name" value="G_patch_dom"/>
</dbReference>
<reference evidence="5 6" key="1">
    <citation type="journal article" date="2015" name="Genome Announc.">
        <title>Draft Genome Sequence and Gene Annotation of the Entomopathogenic Fungus Verticillium hemipterigenum.</title>
        <authorList>
            <person name="Horn F."/>
            <person name="Habel A."/>
            <person name="Scharf D.H."/>
            <person name="Dworschak J."/>
            <person name="Brakhage A.A."/>
            <person name="Guthke R."/>
            <person name="Hertweck C."/>
            <person name="Linde J."/>
        </authorList>
    </citation>
    <scope>NUCLEOTIDE SEQUENCE [LARGE SCALE GENOMIC DNA]</scope>
</reference>
<dbReference type="GO" id="GO:0000390">
    <property type="term" value="P:spliceosomal complex disassembly"/>
    <property type="evidence" value="ECO:0007669"/>
    <property type="project" value="InterPro"/>
</dbReference>
<dbReference type="Proteomes" id="UP000039046">
    <property type="component" value="Unassembled WGS sequence"/>
</dbReference>
<sequence length="698" mass="76984">MNFVSTTTEKKNSDEDDDSESDNVRPTLRNGAAKDSDADMDDDDDEDGRAGIGLGFGGMANSIGSFVPPSFSTESKPASKIRTSFKGGGVLGVGFVPSSAAAPVLNTPDDEPAPPPRSKPQKSAFSTSGKINASSFGARMMAKMGYVEGKGLGKEGQGRSIVIEANLRPQGAGLGAVKEKSEQERQEEKRQAAARGETISDSEEEKRKKKAKAKQKRLGNAYSSSGTSTPRGQKPKYVTAEELKATAPGLHIPEAFAPILDMTGPGGKMLTSATGIMTPTTAAEPESAELIETRKLVKRAQADLVAFSEEWRSLEERKTWLSLELKEKQQEVDEMQADFDKLQVFSSLVSDELLAAASWEQATTALQKVSDMGAVTPEISDIVVAAIHPFFKNWDPIAEPGRFTTELKAISPLLMAQDVPSGRVDKWNAMATDNDGVYRRHHKATTTYETMMYQSWLPQVLAASRTWDAFDAAPMLSIFEHWSDLLPPFVRAQFLENIIRKLDDMLSSWNPRMRKSNEHMPHTWLFPWLPHLPAHHLDPKGTGMLADVKRKFRHVVDSWDYSRGLIPGLTQWKELLGDQWRPLIMSHVLPSMGKYVARNFKVDPADQEPYLPALTGVLKWQGLLGEAVVGEVLAQHLMPMWSAKLREWLALGEVNLSEVADWYTWWRGVVLKDLIAGSPPDSAIAVELDRGLVVMNMI</sequence>
<name>A0A0A1TCN0_9HYPO</name>
<dbReference type="GO" id="GO:0003676">
    <property type="term" value="F:nucleic acid binding"/>
    <property type="evidence" value="ECO:0007669"/>
    <property type="project" value="InterPro"/>
</dbReference>
<dbReference type="Pfam" id="PF07842">
    <property type="entry name" value="GCFC"/>
    <property type="match status" value="1"/>
</dbReference>